<comment type="caution">
    <text evidence="2">The sequence shown here is derived from an EMBL/GenBank/DDBJ whole genome shotgun (WGS) entry which is preliminary data.</text>
</comment>
<organism evidence="2 3">
    <name type="scientific">Phtheirospermum japonicum</name>
    <dbReference type="NCBI Taxonomy" id="374723"/>
    <lineage>
        <taxon>Eukaryota</taxon>
        <taxon>Viridiplantae</taxon>
        <taxon>Streptophyta</taxon>
        <taxon>Embryophyta</taxon>
        <taxon>Tracheophyta</taxon>
        <taxon>Spermatophyta</taxon>
        <taxon>Magnoliopsida</taxon>
        <taxon>eudicotyledons</taxon>
        <taxon>Gunneridae</taxon>
        <taxon>Pentapetalae</taxon>
        <taxon>asterids</taxon>
        <taxon>lamiids</taxon>
        <taxon>Lamiales</taxon>
        <taxon>Orobanchaceae</taxon>
        <taxon>Orobanchaceae incertae sedis</taxon>
        <taxon>Phtheirospermum</taxon>
    </lineage>
</organism>
<accession>A0A830C318</accession>
<dbReference type="EMBL" id="BMAC01000223">
    <property type="protein sequence ID" value="GFP90684.1"/>
    <property type="molecule type" value="Genomic_DNA"/>
</dbReference>
<dbReference type="Proteomes" id="UP000653305">
    <property type="component" value="Unassembled WGS sequence"/>
</dbReference>
<feature type="compositionally biased region" description="Low complexity" evidence="1">
    <location>
        <begin position="31"/>
        <end position="40"/>
    </location>
</feature>
<evidence type="ECO:0000313" key="3">
    <source>
        <dbReference type="Proteomes" id="UP000653305"/>
    </source>
</evidence>
<gene>
    <name evidence="2" type="ORF">PHJA_001212500</name>
</gene>
<evidence type="ECO:0000313" key="2">
    <source>
        <dbReference type="EMBL" id="GFP90684.1"/>
    </source>
</evidence>
<sequence>MIVKTCQATPRFAQPGPWAQAVVRQGKPRLARTPVATQAPAPRPARRQPLPNTRPAKPVIALAHARAPTCRQPMPADCQLAPPSAPAHARPSAPTPAEAYAPCPTMPAHPRLASTQIEPTHAKILAKWLAKSLRVKIDLTARHSSTTLSCVSLNPARTQRDSRISPLGIRPQLCRVSRSIRHAEEISRKMSVACPENEVEALGGCKERNSEQLNLFEQRRQREGQRYLKSIDDL</sequence>
<name>A0A830C318_9LAMI</name>
<keyword evidence="3" id="KW-1185">Reference proteome</keyword>
<feature type="region of interest" description="Disordered" evidence="1">
    <location>
        <begin position="25"/>
        <end position="55"/>
    </location>
</feature>
<feature type="region of interest" description="Disordered" evidence="1">
    <location>
        <begin position="79"/>
        <end position="101"/>
    </location>
</feature>
<proteinExistence type="predicted"/>
<protein>
    <submittedName>
        <fullName evidence="2">Structural maintenance of chromosomes protein 6a</fullName>
    </submittedName>
</protein>
<evidence type="ECO:0000256" key="1">
    <source>
        <dbReference type="SAM" id="MobiDB-lite"/>
    </source>
</evidence>
<reference evidence="2" key="1">
    <citation type="submission" date="2020-07" db="EMBL/GenBank/DDBJ databases">
        <title>Ethylene signaling mediates host invasion by parasitic plants.</title>
        <authorList>
            <person name="Yoshida S."/>
        </authorList>
    </citation>
    <scope>NUCLEOTIDE SEQUENCE</scope>
    <source>
        <strain evidence="2">Okayama</strain>
    </source>
</reference>
<dbReference type="AlphaFoldDB" id="A0A830C318"/>
<feature type="compositionally biased region" description="Low complexity" evidence="1">
    <location>
        <begin position="86"/>
        <end position="97"/>
    </location>
</feature>